<evidence type="ECO:0000313" key="6">
    <source>
        <dbReference type="Proteomes" id="UP000187158"/>
    </source>
</evidence>
<evidence type="ECO:0000313" key="5">
    <source>
        <dbReference type="EMBL" id="OME20440.1"/>
    </source>
</evidence>
<dbReference type="RefSeq" id="WP_036687337.1">
    <property type="nucleotide sequence ID" value="NZ_CP009428.1"/>
</dbReference>
<sequence length="105" mass="11403">MSASKAMKWITGSCEIILAIPILGAAIVIGTGYSVLGLMFILHVITLILSSRDRESIYGSVLGIITSLLAWIPFVGWFLHLITGILLMVSGGQKSRYPSNHIYPQ</sequence>
<dbReference type="EMBL" id="MPTO01000010">
    <property type="protein sequence ID" value="OME20440.1"/>
    <property type="molecule type" value="Genomic_DNA"/>
</dbReference>
<feature type="transmembrane region" description="Helical" evidence="1">
    <location>
        <begin position="16"/>
        <end position="49"/>
    </location>
</feature>
<keyword evidence="6" id="KW-1185">Reference proteome</keyword>
<dbReference type="STRING" id="189426.PODO_01530"/>
<dbReference type="OrthoDB" id="1925744at2"/>
<evidence type="ECO:0000313" key="8">
    <source>
        <dbReference type="Proteomes" id="UP000187465"/>
    </source>
</evidence>
<keyword evidence="1" id="KW-1133">Transmembrane helix</keyword>
<dbReference type="GeneID" id="31568957"/>
<protein>
    <submittedName>
        <fullName evidence="5">Uncharacterized protein</fullName>
    </submittedName>
</protein>
<dbReference type="EMBL" id="CP021965">
    <property type="protein sequence ID" value="AWV31428.1"/>
    <property type="molecule type" value="Genomic_DNA"/>
</dbReference>
<dbReference type="EMBL" id="MKQP01000028">
    <property type="protein sequence ID" value="OMD29867.1"/>
    <property type="molecule type" value="Genomic_DNA"/>
</dbReference>
<dbReference type="Proteomes" id="UP000187158">
    <property type="component" value="Unassembled WGS sequence"/>
</dbReference>
<dbReference type="Proteomes" id="UP000249163">
    <property type="component" value="Chromosome"/>
</dbReference>
<organism evidence="5 7">
    <name type="scientific">Paenibacillus odorifer</name>
    <dbReference type="NCBI Taxonomy" id="189426"/>
    <lineage>
        <taxon>Bacteria</taxon>
        <taxon>Bacillati</taxon>
        <taxon>Bacillota</taxon>
        <taxon>Bacilli</taxon>
        <taxon>Bacillales</taxon>
        <taxon>Paenibacillaceae</taxon>
        <taxon>Paenibacillus</taxon>
    </lineage>
</organism>
<evidence type="ECO:0000313" key="9">
    <source>
        <dbReference type="Proteomes" id="UP000249163"/>
    </source>
</evidence>
<reference evidence="7 8" key="1">
    <citation type="submission" date="2016-10" db="EMBL/GenBank/DDBJ databases">
        <title>Paenibacillus species isolates.</title>
        <authorList>
            <person name="Beno S.M."/>
        </authorList>
    </citation>
    <scope>NUCLEOTIDE SEQUENCE [LARGE SCALE GENOMIC DNA]</scope>
    <source>
        <strain evidence="3 6">FSL H7-0433</strain>
        <strain evidence="4 8">FSL H7-0604</strain>
        <strain evidence="5 7">FSL H7-0918</strain>
    </source>
</reference>
<evidence type="ECO:0000256" key="1">
    <source>
        <dbReference type="SAM" id="Phobius"/>
    </source>
</evidence>
<keyword evidence="1" id="KW-0812">Transmembrane</keyword>
<evidence type="ECO:0000313" key="2">
    <source>
        <dbReference type="EMBL" id="AWV31428.1"/>
    </source>
</evidence>
<dbReference type="Proteomes" id="UP000187465">
    <property type="component" value="Unassembled WGS sequence"/>
</dbReference>
<reference evidence="2 9" key="2">
    <citation type="submission" date="2017-06" db="EMBL/GenBank/DDBJ databases">
        <title>Complete genome sequence of Paenibacillus odorifer CBA7130.</title>
        <authorList>
            <person name="Nam Y.-D."/>
            <person name="Kang J."/>
            <person name="Chung W.-H."/>
        </authorList>
    </citation>
    <scope>NUCLEOTIDE SEQUENCE [LARGE SCALE GENOMIC DNA]</scope>
    <source>
        <strain evidence="2 9">CBA7130</strain>
    </source>
</reference>
<evidence type="ECO:0000313" key="3">
    <source>
        <dbReference type="EMBL" id="OMD24425.1"/>
    </source>
</evidence>
<accession>A0A1R0Z198</accession>
<dbReference type="AlphaFoldDB" id="A0A1R0Z198"/>
<evidence type="ECO:0000313" key="7">
    <source>
        <dbReference type="Proteomes" id="UP000187323"/>
    </source>
</evidence>
<keyword evidence="1" id="KW-0472">Membrane</keyword>
<dbReference type="KEGG" id="pod:PODO_01530"/>
<proteinExistence type="predicted"/>
<name>A0A1R0Z198_9BACL</name>
<evidence type="ECO:0000313" key="4">
    <source>
        <dbReference type="EMBL" id="OMD29867.1"/>
    </source>
</evidence>
<feature type="transmembrane region" description="Helical" evidence="1">
    <location>
        <begin position="61"/>
        <end position="89"/>
    </location>
</feature>
<dbReference type="Proteomes" id="UP000187323">
    <property type="component" value="Unassembled WGS sequence"/>
</dbReference>
<gene>
    <name evidence="4" type="ORF">BJP51_21845</name>
    <name evidence="5" type="ORF">BSK47_12090</name>
    <name evidence="3" type="ORF">BSO21_21785</name>
    <name evidence="2" type="ORF">CD191_01635</name>
</gene>
<dbReference type="eggNOG" id="ENOG50331FV">
    <property type="taxonomic scope" value="Bacteria"/>
</dbReference>
<dbReference type="EMBL" id="MPVP01000167">
    <property type="protein sequence ID" value="OMD24425.1"/>
    <property type="molecule type" value="Genomic_DNA"/>
</dbReference>